<name>A0A1Q2CK83_9ACTN</name>
<dbReference type="KEGG" id="tes:BW730_01685"/>
<feature type="compositionally biased region" description="Low complexity" evidence="1">
    <location>
        <begin position="392"/>
        <end position="401"/>
    </location>
</feature>
<evidence type="ECO:0000256" key="1">
    <source>
        <dbReference type="SAM" id="MobiDB-lite"/>
    </source>
</evidence>
<protein>
    <submittedName>
        <fullName evidence="2">Uncharacterized protein</fullName>
    </submittedName>
</protein>
<dbReference type="Pfam" id="PF13289">
    <property type="entry name" value="SIR2_2"/>
    <property type="match status" value="1"/>
</dbReference>
<dbReference type="Gene3D" id="3.40.50.1220">
    <property type="entry name" value="TPP-binding domain"/>
    <property type="match status" value="1"/>
</dbReference>
<organism evidence="2 3">
    <name type="scientific">Tessaracoccus aquimaris</name>
    <dbReference type="NCBI Taxonomy" id="1332264"/>
    <lineage>
        <taxon>Bacteria</taxon>
        <taxon>Bacillati</taxon>
        <taxon>Actinomycetota</taxon>
        <taxon>Actinomycetes</taxon>
        <taxon>Propionibacteriales</taxon>
        <taxon>Propionibacteriaceae</taxon>
        <taxon>Tessaracoccus</taxon>
    </lineage>
</organism>
<evidence type="ECO:0000313" key="3">
    <source>
        <dbReference type="Proteomes" id="UP000188145"/>
    </source>
</evidence>
<gene>
    <name evidence="2" type="ORF">BW730_01685</name>
</gene>
<accession>A0A1Q2CK83</accession>
<dbReference type="SUPFAM" id="SSF52467">
    <property type="entry name" value="DHS-like NAD/FAD-binding domain"/>
    <property type="match status" value="1"/>
</dbReference>
<reference evidence="3" key="1">
    <citation type="submission" date="2017-02" db="EMBL/GenBank/DDBJ databases">
        <title>Tessaracoccus aquaemaris sp. nov., isolated from the intestine of a Korean rockfish, Sebastes schlegelii, in a marine aquaculture pond.</title>
        <authorList>
            <person name="Tak E.J."/>
            <person name="Bae J.-W."/>
        </authorList>
    </citation>
    <scope>NUCLEOTIDE SEQUENCE [LARGE SCALE GENOMIC DNA]</scope>
    <source>
        <strain evidence="3">NSG39</strain>
    </source>
</reference>
<dbReference type="InterPro" id="IPR029035">
    <property type="entry name" value="DHS-like_NAD/FAD-binding_dom"/>
</dbReference>
<proteinExistence type="predicted"/>
<feature type="region of interest" description="Disordered" evidence="1">
    <location>
        <begin position="388"/>
        <end position="412"/>
    </location>
</feature>
<dbReference type="EMBL" id="CP019606">
    <property type="protein sequence ID" value="AQP46455.1"/>
    <property type="molecule type" value="Genomic_DNA"/>
</dbReference>
<dbReference type="AlphaFoldDB" id="A0A1Q2CK83"/>
<sequence>MDTLDQGDFVRAWAVQPRRFAWLLGAGASASAGLRTANQVRDDLLLRVYAERHGLIRQNLNANDPNVRSVLTAYFDGRNGMVPFGSADDYSCAFKLALPDESARRSYLQGILKGCRPSFGQRVFGALMTAGFIDIVTTTNFDDLIEQAAAESYTAVNDVSDPRRLYVAALNSVDRARRILSAESHPLLVKLHGDFRESSLKNLTEELVVQDQVLRQSVQDVSRSVGLAVVGYSGRDESVMEMLESSTLLDSAWPAGLWWFTREPGRLPERVRRLLEIAAERGVASYLVALETFDELMASLVLQAELTDDARTYINGLQSASRVADASPPVASKRSYPIIRYNALPVLAAPTSVLHASLSGIDNEEFRRRSKEAGWRGVAVQAGGSVWGWGDPSSWRASSAPPRERRHRPAQR</sequence>
<dbReference type="Proteomes" id="UP000188145">
    <property type="component" value="Chromosome"/>
</dbReference>
<keyword evidence="3" id="KW-1185">Reference proteome</keyword>
<dbReference type="STRING" id="1332264.BW730_01685"/>
<evidence type="ECO:0000313" key="2">
    <source>
        <dbReference type="EMBL" id="AQP46455.1"/>
    </source>
</evidence>